<gene>
    <name evidence="2" type="ORF">GPUH_LOCUS4702</name>
</gene>
<organism evidence="4">
    <name type="scientific">Gongylonema pulchrum</name>
    <dbReference type="NCBI Taxonomy" id="637853"/>
    <lineage>
        <taxon>Eukaryota</taxon>
        <taxon>Metazoa</taxon>
        <taxon>Ecdysozoa</taxon>
        <taxon>Nematoda</taxon>
        <taxon>Chromadorea</taxon>
        <taxon>Rhabditida</taxon>
        <taxon>Spirurina</taxon>
        <taxon>Spiruromorpha</taxon>
        <taxon>Spiruroidea</taxon>
        <taxon>Gongylonematidae</taxon>
        <taxon>Gongylonema</taxon>
    </lineage>
</organism>
<dbReference type="SUPFAM" id="SSF63707">
    <property type="entry name" value="Ganglioside M2 (gm2) activator"/>
    <property type="match status" value="1"/>
</dbReference>
<sequence>MPRASKLESSFPVKQDHTCCSLYCDACNTLGSTIGVTAQLLNNGKSLSCGATLPPGIYDNIELVFCLPPVEEILKTQGLNRESFLSLDGRSLRTVGIFVTVYIFNTNVAKLMQSQAKIIAIYKKSKKAFFKDEPLPSNVYWSLPFNAMIKNETSFVACHIIHGNVRIDG</sequence>
<evidence type="ECO:0000313" key="2">
    <source>
        <dbReference type="EMBL" id="VDK46824.1"/>
    </source>
</evidence>
<dbReference type="OrthoDB" id="5812527at2759"/>
<keyword evidence="1" id="KW-0732">Signal</keyword>
<name>A0A183D7L0_9BILA</name>
<evidence type="ECO:0000313" key="4">
    <source>
        <dbReference type="WBParaSite" id="GPUH_0000470801-mRNA-1"/>
    </source>
</evidence>
<dbReference type="PANTHER" id="PTHR37976">
    <property type="entry name" value="PROTEIN CBG16927"/>
    <property type="match status" value="1"/>
</dbReference>
<dbReference type="AlphaFoldDB" id="A0A183D7L0"/>
<dbReference type="PANTHER" id="PTHR37976:SF1">
    <property type="entry name" value="PROTEIN CBG16926"/>
    <property type="match status" value="1"/>
</dbReference>
<proteinExistence type="predicted"/>
<dbReference type="WBParaSite" id="GPUH_0000470801-mRNA-1">
    <property type="protein sequence ID" value="GPUH_0000470801-mRNA-1"/>
    <property type="gene ID" value="GPUH_0000470801"/>
</dbReference>
<reference evidence="2 3" key="2">
    <citation type="submission" date="2018-11" db="EMBL/GenBank/DDBJ databases">
        <authorList>
            <consortium name="Pathogen Informatics"/>
        </authorList>
    </citation>
    <scope>NUCLEOTIDE SEQUENCE [LARGE SCALE GENOMIC DNA]</scope>
</reference>
<dbReference type="InterPro" id="IPR036846">
    <property type="entry name" value="GM2-AP_sf"/>
</dbReference>
<dbReference type="EMBL" id="UYRT01009192">
    <property type="protein sequence ID" value="VDK46824.1"/>
    <property type="molecule type" value="Genomic_DNA"/>
</dbReference>
<reference evidence="4" key="1">
    <citation type="submission" date="2016-06" db="UniProtKB">
        <authorList>
            <consortium name="WormBaseParasite"/>
        </authorList>
    </citation>
    <scope>IDENTIFICATION</scope>
</reference>
<evidence type="ECO:0000313" key="3">
    <source>
        <dbReference type="Proteomes" id="UP000271098"/>
    </source>
</evidence>
<evidence type="ECO:0000256" key="1">
    <source>
        <dbReference type="ARBA" id="ARBA00022729"/>
    </source>
</evidence>
<dbReference type="Proteomes" id="UP000271098">
    <property type="component" value="Unassembled WGS sequence"/>
</dbReference>
<keyword evidence="3" id="KW-1185">Reference proteome</keyword>
<accession>A0A183D7L0</accession>
<protein>
    <submittedName>
        <fullName evidence="4">Detected protein of confused Function</fullName>
    </submittedName>
</protein>